<evidence type="ECO:0000313" key="3">
    <source>
        <dbReference type="Proteomes" id="UP000199074"/>
    </source>
</evidence>
<organism evidence="2 3">
    <name type="scientific">Devosia crocina</name>
    <dbReference type="NCBI Taxonomy" id="429728"/>
    <lineage>
        <taxon>Bacteria</taxon>
        <taxon>Pseudomonadati</taxon>
        <taxon>Pseudomonadota</taxon>
        <taxon>Alphaproteobacteria</taxon>
        <taxon>Hyphomicrobiales</taxon>
        <taxon>Devosiaceae</taxon>
        <taxon>Devosia</taxon>
    </lineage>
</organism>
<sequence>MSATKGFPWRTYLAVLAVIVLFAAAPLLSVYFTYLVADANGCTVNEATTHPCIVWGTDWGELLYATGVMGWFMLATIPLGGGALIVWFVILLIHYFAWRQKSGTP</sequence>
<feature type="transmembrane region" description="Helical" evidence="1">
    <location>
        <begin position="12"/>
        <end position="34"/>
    </location>
</feature>
<protein>
    <submittedName>
        <fullName evidence="2">Uncharacterized protein</fullName>
    </submittedName>
</protein>
<dbReference type="OrthoDB" id="5948392at2"/>
<feature type="transmembrane region" description="Helical" evidence="1">
    <location>
        <begin position="71"/>
        <end position="97"/>
    </location>
</feature>
<evidence type="ECO:0000313" key="2">
    <source>
        <dbReference type="EMBL" id="SFV37705.1"/>
    </source>
</evidence>
<dbReference type="Proteomes" id="UP000199074">
    <property type="component" value="Unassembled WGS sequence"/>
</dbReference>
<gene>
    <name evidence="2" type="ORF">SAMN05216456_3058</name>
</gene>
<keyword evidence="1" id="KW-0472">Membrane</keyword>
<keyword evidence="1" id="KW-0812">Transmembrane</keyword>
<keyword evidence="3" id="KW-1185">Reference proteome</keyword>
<proteinExistence type="predicted"/>
<dbReference type="STRING" id="429728.SAMN05216456_3058"/>
<evidence type="ECO:0000256" key="1">
    <source>
        <dbReference type="SAM" id="Phobius"/>
    </source>
</evidence>
<name>A0A1I7NSW1_9HYPH</name>
<accession>A0A1I7NSW1</accession>
<dbReference type="AlphaFoldDB" id="A0A1I7NSW1"/>
<dbReference type="EMBL" id="FPCK01000003">
    <property type="protein sequence ID" value="SFV37705.1"/>
    <property type="molecule type" value="Genomic_DNA"/>
</dbReference>
<dbReference type="RefSeq" id="WP_092425996.1">
    <property type="nucleotide sequence ID" value="NZ_FPCK01000003.1"/>
</dbReference>
<keyword evidence="1" id="KW-1133">Transmembrane helix</keyword>
<reference evidence="2 3" key="1">
    <citation type="submission" date="2016-10" db="EMBL/GenBank/DDBJ databases">
        <authorList>
            <person name="de Groot N.N."/>
        </authorList>
    </citation>
    <scope>NUCLEOTIDE SEQUENCE [LARGE SCALE GENOMIC DNA]</scope>
    <source>
        <strain evidence="2 3">IPL20</strain>
    </source>
</reference>